<dbReference type="PANTHER" id="PTHR15127">
    <property type="entry name" value="HEAVYWEIGHT, ISOFORM A"/>
    <property type="match status" value="1"/>
</dbReference>
<evidence type="ECO:0000313" key="6">
    <source>
        <dbReference type="Proteomes" id="UP000269945"/>
    </source>
</evidence>
<feature type="compositionally biased region" description="Basic and acidic residues" evidence="3">
    <location>
        <begin position="167"/>
        <end position="177"/>
    </location>
</feature>
<accession>A0A9X9LDH8</accession>
<sequence length="226" mass="24546">CGTSSLPAAPVQPARGPAGPGGASGARCAPASVRARLPEIRRRGSKDPLVKALQLLDGPCESGENSTKAETAAKRRSSKELVGKPPQLYDTPYEPPDGAPERRARLPAEDERPAAEYEQPWEWKKEQIARALSVQFEGSDRPSVKEDVAKQHQRQKSWTQKVLKPAGPDHGEGEKVDPGLPLGKQPWYHGAITRAEAESRLQPCKEAAYLVRNSESGNSKYSIALK</sequence>
<dbReference type="Gene3D" id="3.30.505.10">
    <property type="entry name" value="SH2 domain"/>
    <property type="match status" value="1"/>
</dbReference>
<dbReference type="InterPro" id="IPR000980">
    <property type="entry name" value="SH2"/>
</dbReference>
<dbReference type="SUPFAM" id="SSF55550">
    <property type="entry name" value="SH2 domain"/>
    <property type="match status" value="1"/>
</dbReference>
<keyword evidence="1 2" id="KW-0727">SH2 domain</keyword>
<reference evidence="5 6" key="1">
    <citation type="submission" date="2018-10" db="EMBL/GenBank/DDBJ databases">
        <authorList>
            <person name="Ekblom R."/>
            <person name="Jareborg N."/>
        </authorList>
    </citation>
    <scope>NUCLEOTIDE SEQUENCE [LARGE SCALE GENOMIC DNA]</scope>
    <source>
        <tissue evidence="5">Muscle</tissue>
    </source>
</reference>
<evidence type="ECO:0000259" key="4">
    <source>
        <dbReference type="PROSITE" id="PS50001"/>
    </source>
</evidence>
<evidence type="ECO:0000256" key="3">
    <source>
        <dbReference type="SAM" id="MobiDB-lite"/>
    </source>
</evidence>
<dbReference type="Proteomes" id="UP000269945">
    <property type="component" value="Unassembled WGS sequence"/>
</dbReference>
<evidence type="ECO:0000256" key="1">
    <source>
        <dbReference type="ARBA" id="ARBA00022999"/>
    </source>
</evidence>
<comment type="caution">
    <text evidence="5">The sequence shown here is derived from an EMBL/GenBank/DDBJ whole genome shotgun (WGS) entry which is preliminary data.</text>
</comment>
<dbReference type="PANTHER" id="PTHR15127:SF29">
    <property type="entry name" value="SH2 DOMAIN-CONTAINING ADAPTER PROTEIN E"/>
    <property type="match status" value="1"/>
</dbReference>
<evidence type="ECO:0000313" key="5">
    <source>
        <dbReference type="EMBL" id="VCW51528.1"/>
    </source>
</evidence>
<organism evidence="5 6">
    <name type="scientific">Gulo gulo</name>
    <name type="common">Wolverine</name>
    <name type="synonym">Gluton</name>
    <dbReference type="NCBI Taxonomy" id="48420"/>
    <lineage>
        <taxon>Eukaryota</taxon>
        <taxon>Metazoa</taxon>
        <taxon>Chordata</taxon>
        <taxon>Craniata</taxon>
        <taxon>Vertebrata</taxon>
        <taxon>Euteleostomi</taxon>
        <taxon>Mammalia</taxon>
        <taxon>Eutheria</taxon>
        <taxon>Laurasiatheria</taxon>
        <taxon>Carnivora</taxon>
        <taxon>Caniformia</taxon>
        <taxon>Musteloidea</taxon>
        <taxon>Mustelidae</taxon>
        <taxon>Guloninae</taxon>
        <taxon>Gulo</taxon>
    </lineage>
</organism>
<dbReference type="PROSITE" id="PS50001">
    <property type="entry name" value="SH2"/>
    <property type="match status" value="1"/>
</dbReference>
<feature type="non-terminal residue" evidence="5">
    <location>
        <position position="1"/>
    </location>
</feature>
<name>A0A9X9LDH8_GULGU</name>
<feature type="compositionally biased region" description="Basic and acidic residues" evidence="3">
    <location>
        <begin position="138"/>
        <end position="150"/>
    </location>
</feature>
<dbReference type="Pfam" id="PF00017">
    <property type="entry name" value="SH2"/>
    <property type="match status" value="1"/>
</dbReference>
<dbReference type="InterPro" id="IPR051846">
    <property type="entry name" value="SH2_domain_adapters"/>
</dbReference>
<feature type="compositionally biased region" description="Low complexity" evidence="3">
    <location>
        <begin position="7"/>
        <end position="17"/>
    </location>
</feature>
<feature type="region of interest" description="Disordered" evidence="3">
    <location>
        <begin position="1"/>
        <end position="30"/>
    </location>
</feature>
<feature type="compositionally biased region" description="Basic and acidic residues" evidence="3">
    <location>
        <begin position="99"/>
        <end position="121"/>
    </location>
</feature>
<proteinExistence type="predicted"/>
<feature type="domain" description="SH2" evidence="4">
    <location>
        <begin position="187"/>
        <end position="226"/>
    </location>
</feature>
<dbReference type="GO" id="GO:0001784">
    <property type="term" value="F:phosphotyrosine residue binding"/>
    <property type="evidence" value="ECO:0007669"/>
    <property type="project" value="TreeGrafter"/>
</dbReference>
<dbReference type="AlphaFoldDB" id="A0A9X9LDH8"/>
<feature type="region of interest" description="Disordered" evidence="3">
    <location>
        <begin position="136"/>
        <end position="182"/>
    </location>
</feature>
<evidence type="ECO:0000256" key="2">
    <source>
        <dbReference type="PROSITE-ProRule" id="PRU00191"/>
    </source>
</evidence>
<feature type="region of interest" description="Disordered" evidence="3">
    <location>
        <begin position="55"/>
        <end position="121"/>
    </location>
</feature>
<protein>
    <recommendedName>
        <fullName evidence="4">SH2 domain-containing protein</fullName>
    </recommendedName>
</protein>
<gene>
    <name evidence="5" type="ORF">BN2614_LOCUS1</name>
</gene>
<dbReference type="EMBL" id="CYRY02000897">
    <property type="protein sequence ID" value="VCW51528.1"/>
    <property type="molecule type" value="Genomic_DNA"/>
</dbReference>
<keyword evidence="6" id="KW-1185">Reference proteome</keyword>
<dbReference type="InterPro" id="IPR036860">
    <property type="entry name" value="SH2_dom_sf"/>
</dbReference>